<comment type="caution">
    <text evidence="5">The sequence shown here is derived from an EMBL/GenBank/DDBJ whole genome shotgun (WGS) entry which is preliminary data.</text>
</comment>
<dbReference type="EMBL" id="JABXJJ020000006">
    <property type="protein sequence ID" value="MDI5968917.1"/>
    <property type="molecule type" value="Genomic_DNA"/>
</dbReference>
<proteinExistence type="inferred from homology"/>
<dbReference type="InterPro" id="IPR050426">
    <property type="entry name" value="Glycosyltransferase_28"/>
</dbReference>
<comment type="similarity">
    <text evidence="1">Belongs to the UDP-glycosyltransferase family.</text>
</comment>
<keyword evidence="6" id="KW-1185">Reference proteome</keyword>
<protein>
    <submittedName>
        <fullName evidence="5">Glycosyltransferase</fullName>
    </submittedName>
</protein>
<dbReference type="InterPro" id="IPR035595">
    <property type="entry name" value="UDP_glycos_trans_CS"/>
</dbReference>
<dbReference type="PANTHER" id="PTHR48050:SF13">
    <property type="entry name" value="STEROL 3-BETA-GLUCOSYLTRANSFERASE UGT80A2"/>
    <property type="match status" value="1"/>
</dbReference>
<dbReference type="AlphaFoldDB" id="A0AA90H6H2"/>
<name>A0AA90H6H2_9ACTN</name>
<dbReference type="FunFam" id="3.40.50.2000:FF:000072">
    <property type="entry name" value="Glycosyl transferase"/>
    <property type="match status" value="1"/>
</dbReference>
<dbReference type="GO" id="GO:0016758">
    <property type="term" value="F:hexosyltransferase activity"/>
    <property type="evidence" value="ECO:0007669"/>
    <property type="project" value="InterPro"/>
</dbReference>
<dbReference type="InterPro" id="IPR010610">
    <property type="entry name" value="EryCIII-like_C"/>
</dbReference>
<dbReference type="PANTHER" id="PTHR48050">
    <property type="entry name" value="STEROL 3-BETA-GLUCOSYLTRANSFERASE"/>
    <property type="match status" value="1"/>
</dbReference>
<dbReference type="Gene3D" id="3.40.50.2000">
    <property type="entry name" value="Glycogen Phosphorylase B"/>
    <property type="match status" value="2"/>
</dbReference>
<dbReference type="NCBIfam" id="TIGR01426">
    <property type="entry name" value="MGT"/>
    <property type="match status" value="1"/>
</dbReference>
<evidence type="ECO:0000313" key="4">
    <source>
        <dbReference type="EMBL" id="MDI5965477.1"/>
    </source>
</evidence>
<feature type="domain" description="Erythromycin biosynthesis protein CIII-like C-terminal" evidence="3">
    <location>
        <begin position="265"/>
        <end position="381"/>
    </location>
</feature>
<dbReference type="Pfam" id="PF06722">
    <property type="entry name" value="EryCIII-like_C"/>
    <property type="match status" value="1"/>
</dbReference>
<evidence type="ECO:0000256" key="1">
    <source>
        <dbReference type="ARBA" id="ARBA00009995"/>
    </source>
</evidence>
<accession>A0AA90H6H2</accession>
<dbReference type="SUPFAM" id="SSF53756">
    <property type="entry name" value="UDP-Glycosyltransferase/glycogen phosphorylase"/>
    <property type="match status" value="1"/>
</dbReference>
<evidence type="ECO:0000313" key="5">
    <source>
        <dbReference type="EMBL" id="MDI5968917.1"/>
    </source>
</evidence>
<dbReference type="Proteomes" id="UP001156398">
    <property type="component" value="Unassembled WGS sequence"/>
</dbReference>
<dbReference type="EMBL" id="JAAGKO020000036">
    <property type="protein sequence ID" value="MDI5965477.1"/>
    <property type="molecule type" value="Genomic_DNA"/>
</dbReference>
<evidence type="ECO:0000256" key="2">
    <source>
        <dbReference type="ARBA" id="ARBA00022679"/>
    </source>
</evidence>
<reference evidence="5 6" key="1">
    <citation type="submission" date="2023-05" db="EMBL/GenBank/DDBJ databases">
        <title>Streptantibioticus silvisoli sp. nov., acidotolerant actinomycetes 1 from pine litter.</title>
        <authorList>
            <person name="Swiecimska M."/>
            <person name="Golinska P."/>
            <person name="Sangal V."/>
            <person name="Wachnowicz B."/>
            <person name="Goodfellow M."/>
        </authorList>
    </citation>
    <scope>NUCLEOTIDE SEQUENCE</scope>
    <source>
        <strain evidence="5">SL13</strain>
        <strain evidence="4 6">SL54</strain>
    </source>
</reference>
<organism evidence="5">
    <name type="scientific">Streptantibioticus silvisoli</name>
    <dbReference type="NCBI Taxonomy" id="2705255"/>
    <lineage>
        <taxon>Bacteria</taxon>
        <taxon>Bacillati</taxon>
        <taxon>Actinomycetota</taxon>
        <taxon>Actinomycetes</taxon>
        <taxon>Kitasatosporales</taxon>
        <taxon>Streptomycetaceae</taxon>
        <taxon>Streptantibioticus</taxon>
    </lineage>
</organism>
<evidence type="ECO:0000313" key="6">
    <source>
        <dbReference type="Proteomes" id="UP001156398"/>
    </source>
</evidence>
<dbReference type="GO" id="GO:0008194">
    <property type="term" value="F:UDP-glycosyltransferase activity"/>
    <property type="evidence" value="ECO:0007669"/>
    <property type="project" value="InterPro"/>
</dbReference>
<dbReference type="PROSITE" id="PS00375">
    <property type="entry name" value="UDPGT"/>
    <property type="match status" value="1"/>
</dbReference>
<sequence length="409" mass="44870">MRTMSHHIAFLNNTGFGHVMPTIEVVAELVRRGHEVTYVTGHAHVDKVEPTGATVLGYESVLDGVDLTEMVTAQATARMPSVYLREGREAVRTLEAHLGDRRPDLVMYDLTLYHVGRILARKWDVPAVESFPALASNKSFSLLDKLIEKMGPGDPDNPALLAFLRELTALLAENGQSDTTIEDLMGREEALNIVYYTRSYQPAGATFGDHYVFVGPCLDTAAATERWTPPGDGRPVMLISLGTSVHRRPEFFRRCVETFKDLPWHVVMAVHKGIDPAELEPLPPNIEVRAWVPQMAVLREADVFISHAGLGSIMSALATGTPMVLLPGTPEHEINAQRVAELGLGRVIRDTAPGPERLRAAVQDVTADLMTRKRAARMRRDIDDAGGGARAADAIERHLAAHPGRRTAP</sequence>
<gene>
    <name evidence="4" type="ORF">POF43_022590</name>
    <name evidence="5" type="ORF">POF50_006090</name>
</gene>
<dbReference type="GO" id="GO:0017000">
    <property type="term" value="P:antibiotic biosynthetic process"/>
    <property type="evidence" value="ECO:0007669"/>
    <property type="project" value="UniProtKB-ARBA"/>
</dbReference>
<evidence type="ECO:0000259" key="3">
    <source>
        <dbReference type="Pfam" id="PF06722"/>
    </source>
</evidence>
<dbReference type="InterPro" id="IPR002213">
    <property type="entry name" value="UDP_glucos_trans"/>
</dbReference>
<dbReference type="CDD" id="cd03784">
    <property type="entry name" value="GT1_Gtf-like"/>
    <property type="match status" value="1"/>
</dbReference>
<keyword evidence="2" id="KW-0808">Transferase</keyword>
<dbReference type="InterPro" id="IPR006326">
    <property type="entry name" value="UDPGT_MGT-like"/>
</dbReference>
<dbReference type="RefSeq" id="WP_271313532.1">
    <property type="nucleotide sequence ID" value="NZ_JABXJJ020000006.1"/>
</dbReference>